<dbReference type="SUPFAM" id="SSF47220">
    <property type="entry name" value="alpha-catenin/vinculin-like"/>
    <property type="match status" value="6"/>
</dbReference>
<keyword evidence="8" id="KW-0677">Repeat</keyword>
<dbReference type="GO" id="GO:0005912">
    <property type="term" value="C:adherens junction"/>
    <property type="evidence" value="ECO:0007669"/>
    <property type="project" value="UniProtKB-SubCell"/>
</dbReference>
<sequence length="1002" mass="111375">MPVFHTKTIESILEPVAQQVSRLVILHEEAEDGNAMPDLERPVQAVSQAVTNLVKVGRETINSSDDAILKQDMPTALHRVESASKLLEEASAMLKMDPYSGPARKKLIEGSRGILQGTSSLLLCFDESEVRKIIRECKKVLDYLAVAEVIVIMEDLVQFLKDLSPWFSKVSRDIGAREKELTHQVHREILVRCLDQVKTLAPILICSMKIFIHIISEGGKGAEEAAENRNYLTARMTDELQEIIRVLQLTTYDEDEWDADNLTVMKKAQSAIQSKMRSAKDWLEDPLALRGGVGEKSVRQILDHAMAVADRALPSDRENIRKLCSDVTTMTEALCELRQEGKGTTPQAESLARGIQEKIGSICRAVSDAVSNMDKSGAQQMQPAHTVSGRLEQAERWLANPQRDDRGLGQRAIALIVQEGKKVADGLPGVQRAEILTLCDQVDRLSRQLSDLCRRGMGNTPQAQETARALSQKLHELKERIQNAVVNRVVEDFVDIATPLKQFTEAVHVPEGTPGRDVNFNDKAAALSDWSNRAARTGRMVAASGSSGNKKLAEALAVAAGRVESLTPQLVNAGRIRLNYTHSKAADEHFNNLGAQYADSVNQMRALCDEAVDAEHFIRISEEQMQKYTILCEDDIRNHEPQKFVEHTKAIARLANRVLQVAKQEADNSEDPAFIAEVNQAAEILRSEITNMVQDAKAVAMNTHDHGAVTRWRDANHALLKSVGRVRSAVTVVPDIYKLRLNDDLDREILPEFPPPPAPIAYAQQDESPYQMFNDNLYLEKEVAPPRPPLPGGDLPPPRPPPPETDDEDDMFMHAPQPNQPIMMAAHGLHQEVRQWSSKDNEIIAAAKKMALLMGRLSQLVRGEGGTKRDLIACAKAIAESSEEVTRLAKELARECTDKRMRTNLLQVCERIPTIGTQLKILSTVKATMLGAQETLPRHELAELQGGTEEDQEATDMLVGNAQNLMQSVKETVRAAESASIKIRTDAGIRLRWVRRQPWYSY</sequence>
<dbReference type="GO" id="GO:0007155">
    <property type="term" value="P:cell adhesion"/>
    <property type="evidence" value="ECO:0007669"/>
    <property type="project" value="UniProtKB-KW"/>
</dbReference>
<dbReference type="SMR" id="A0A482XPN5"/>
<evidence type="ECO:0000256" key="4">
    <source>
        <dbReference type="ARBA" id="ARBA00008376"/>
    </source>
</evidence>
<dbReference type="GO" id="GO:0005198">
    <property type="term" value="F:structural molecule activity"/>
    <property type="evidence" value="ECO:0007669"/>
    <property type="project" value="InterPro"/>
</dbReference>
<evidence type="ECO:0000256" key="15">
    <source>
        <dbReference type="SAM" id="MobiDB-lite"/>
    </source>
</evidence>
<feature type="coiled-coil region" evidence="14">
    <location>
        <begin position="460"/>
        <end position="487"/>
    </location>
</feature>
<feature type="region of interest" description="Disordered" evidence="15">
    <location>
        <begin position="782"/>
        <end position="814"/>
    </location>
</feature>
<keyword evidence="7" id="KW-0963">Cytoplasm</keyword>
<keyword evidence="17" id="KW-1185">Reference proteome</keyword>
<dbReference type="GO" id="GO:0051015">
    <property type="term" value="F:actin filament binding"/>
    <property type="evidence" value="ECO:0007669"/>
    <property type="project" value="InterPro"/>
</dbReference>
<evidence type="ECO:0000256" key="9">
    <source>
        <dbReference type="ARBA" id="ARBA00022889"/>
    </source>
</evidence>
<keyword evidence="11" id="KW-0472">Membrane</keyword>
<dbReference type="PANTHER" id="PTHR46180">
    <property type="entry name" value="VINCULIN"/>
    <property type="match status" value="1"/>
</dbReference>
<dbReference type="Gene3D" id="1.20.120.230">
    <property type="entry name" value="Alpha-catenin/vinculin-like"/>
    <property type="match status" value="4"/>
</dbReference>
<evidence type="ECO:0000256" key="7">
    <source>
        <dbReference type="ARBA" id="ARBA00022490"/>
    </source>
</evidence>
<gene>
    <name evidence="16" type="ORF">LSTR_LSTR012206</name>
</gene>
<keyword evidence="14" id="KW-0175">Coiled coil</keyword>
<evidence type="ECO:0000256" key="5">
    <source>
        <dbReference type="ARBA" id="ARBA00014125"/>
    </source>
</evidence>
<comment type="subcellular location">
    <subcellularLocation>
        <location evidence="3">Cell junction</location>
        <location evidence="3">Adherens junction</location>
    </subcellularLocation>
    <subcellularLocation>
        <location evidence="2">Cell membrane</location>
        <topology evidence="2">Peripheral membrane protein</topology>
        <orientation evidence="2">Cytoplasmic side</orientation>
    </subcellularLocation>
    <subcellularLocation>
        <location evidence="1">Cytoplasm</location>
        <location evidence="1">Cytoskeleton</location>
    </subcellularLocation>
</comment>
<keyword evidence="9" id="KW-0130">Cell adhesion</keyword>
<evidence type="ECO:0000256" key="14">
    <source>
        <dbReference type="SAM" id="Coils"/>
    </source>
</evidence>
<protein>
    <recommendedName>
        <fullName evidence="5">Vinculin</fullName>
    </recommendedName>
</protein>
<evidence type="ECO:0000313" key="16">
    <source>
        <dbReference type="EMBL" id="RZF47584.1"/>
    </source>
</evidence>
<comment type="caution">
    <text evidence="16">The sequence shown here is derived from an EMBL/GenBank/DDBJ whole genome shotgun (WGS) entry which is preliminary data.</text>
</comment>
<dbReference type="InParanoid" id="A0A482XPN5"/>
<evidence type="ECO:0000256" key="1">
    <source>
        <dbReference type="ARBA" id="ARBA00004245"/>
    </source>
</evidence>
<name>A0A482XPN5_LAOST</name>
<evidence type="ECO:0000256" key="13">
    <source>
        <dbReference type="ARBA" id="ARBA00023212"/>
    </source>
</evidence>
<accession>A0A482XPN5</accession>
<dbReference type="OrthoDB" id="29742at2759"/>
<dbReference type="GO" id="GO:0005886">
    <property type="term" value="C:plasma membrane"/>
    <property type="evidence" value="ECO:0007669"/>
    <property type="project" value="UniProtKB-SubCell"/>
</dbReference>
<dbReference type="InterPro" id="IPR006077">
    <property type="entry name" value="Vinculin/catenin"/>
</dbReference>
<dbReference type="Gene3D" id="1.20.120.810">
    <property type="entry name" value="Vinculin, Vh2 four-helix bundle"/>
    <property type="match status" value="2"/>
</dbReference>
<dbReference type="GO" id="GO:0015629">
    <property type="term" value="C:actin cytoskeleton"/>
    <property type="evidence" value="ECO:0007669"/>
    <property type="project" value="InterPro"/>
</dbReference>
<dbReference type="InterPro" id="IPR036723">
    <property type="entry name" value="Alpha-catenin/vinculin-like_sf"/>
</dbReference>
<dbReference type="FunFam" id="1.20.120.230:FF:000010">
    <property type="entry name" value="Vinculin a"/>
    <property type="match status" value="1"/>
</dbReference>
<dbReference type="Pfam" id="PF01044">
    <property type="entry name" value="Vinculin"/>
    <property type="match status" value="1"/>
</dbReference>
<dbReference type="STRING" id="195883.A0A482XPN5"/>
<evidence type="ECO:0000256" key="6">
    <source>
        <dbReference type="ARBA" id="ARBA00022475"/>
    </source>
</evidence>
<proteinExistence type="inferred from homology"/>
<dbReference type="AlphaFoldDB" id="A0A482XPN5"/>
<dbReference type="PROSITE" id="PS00664">
    <property type="entry name" value="VINCULIN_2"/>
    <property type="match status" value="1"/>
</dbReference>
<organism evidence="16 17">
    <name type="scientific">Laodelphax striatellus</name>
    <name type="common">Small brown planthopper</name>
    <name type="synonym">Delphax striatella</name>
    <dbReference type="NCBI Taxonomy" id="195883"/>
    <lineage>
        <taxon>Eukaryota</taxon>
        <taxon>Metazoa</taxon>
        <taxon>Ecdysozoa</taxon>
        <taxon>Arthropoda</taxon>
        <taxon>Hexapoda</taxon>
        <taxon>Insecta</taxon>
        <taxon>Pterygota</taxon>
        <taxon>Neoptera</taxon>
        <taxon>Paraneoptera</taxon>
        <taxon>Hemiptera</taxon>
        <taxon>Auchenorrhyncha</taxon>
        <taxon>Fulgoroidea</taxon>
        <taxon>Delphacidae</taxon>
        <taxon>Criomorphinae</taxon>
        <taxon>Laodelphax</taxon>
    </lineage>
</organism>
<evidence type="ECO:0000256" key="2">
    <source>
        <dbReference type="ARBA" id="ARBA00004413"/>
    </source>
</evidence>
<evidence type="ECO:0000256" key="8">
    <source>
        <dbReference type="ARBA" id="ARBA00022737"/>
    </source>
</evidence>
<keyword evidence="10" id="KW-0965">Cell junction</keyword>
<evidence type="ECO:0000256" key="10">
    <source>
        <dbReference type="ARBA" id="ARBA00022949"/>
    </source>
</evidence>
<dbReference type="EMBL" id="QKKF02003965">
    <property type="protein sequence ID" value="RZF47584.1"/>
    <property type="molecule type" value="Genomic_DNA"/>
</dbReference>
<keyword evidence="13" id="KW-0206">Cytoskeleton</keyword>
<dbReference type="Proteomes" id="UP000291343">
    <property type="component" value="Unassembled WGS sequence"/>
</dbReference>
<reference evidence="16 17" key="1">
    <citation type="journal article" date="2017" name="Gigascience">
        <title>Genome sequence of the small brown planthopper, Laodelphax striatellus.</title>
        <authorList>
            <person name="Zhu J."/>
            <person name="Jiang F."/>
            <person name="Wang X."/>
            <person name="Yang P."/>
            <person name="Bao Y."/>
            <person name="Zhao W."/>
            <person name="Wang W."/>
            <person name="Lu H."/>
            <person name="Wang Q."/>
            <person name="Cui N."/>
            <person name="Li J."/>
            <person name="Chen X."/>
            <person name="Luo L."/>
            <person name="Yu J."/>
            <person name="Kang L."/>
            <person name="Cui F."/>
        </authorList>
    </citation>
    <scope>NUCLEOTIDE SEQUENCE [LARGE SCALE GENOMIC DNA]</scope>
    <source>
        <strain evidence="16">Lst14</strain>
    </source>
</reference>
<evidence type="ECO:0000256" key="12">
    <source>
        <dbReference type="ARBA" id="ARBA00023203"/>
    </source>
</evidence>
<dbReference type="PRINTS" id="PR00806">
    <property type="entry name" value="VINCULIN"/>
</dbReference>
<dbReference type="InterPro" id="IPR000633">
    <property type="entry name" value="Vinculin_CS"/>
</dbReference>
<evidence type="ECO:0000256" key="11">
    <source>
        <dbReference type="ARBA" id="ARBA00023136"/>
    </source>
</evidence>
<evidence type="ECO:0000256" key="3">
    <source>
        <dbReference type="ARBA" id="ARBA00004536"/>
    </source>
</evidence>
<evidence type="ECO:0000313" key="17">
    <source>
        <dbReference type="Proteomes" id="UP000291343"/>
    </source>
</evidence>
<keyword evidence="6" id="KW-1003">Cell membrane</keyword>
<keyword evidence="12" id="KW-0009">Actin-binding</keyword>
<comment type="similarity">
    <text evidence="4">Belongs to the vinculin/alpha-catenin family.</text>
</comment>
<dbReference type="InterPro" id="IPR017997">
    <property type="entry name" value="Vinculin"/>
</dbReference>
<feature type="compositionally biased region" description="Pro residues" evidence="15">
    <location>
        <begin position="785"/>
        <end position="803"/>
    </location>
</feature>
<dbReference type="FunCoup" id="A0A482XPN5">
    <property type="interactions" value="680"/>
</dbReference>